<dbReference type="PANTHER" id="PTHR43873">
    <property type="entry name" value="COBYRINATE A,C-DIAMIDE SYNTHASE"/>
    <property type="match status" value="1"/>
</dbReference>
<dbReference type="InterPro" id="IPR027417">
    <property type="entry name" value="P-loop_NTPase"/>
</dbReference>
<accession>C0BZA0</accession>
<comment type="function">
    <text evidence="7">Catalyzes the ATP-dependent amidation of the two carboxylate groups at positions a and c of cobyrinate, using either L-glutamine or ammonia as the nitrogen source.</text>
</comment>
<dbReference type="OrthoDB" id="9764035at2"/>
<dbReference type="EMBL" id="ABYI02000019">
    <property type="protein sequence ID" value="EEG74478.1"/>
    <property type="molecule type" value="Genomic_DNA"/>
</dbReference>
<evidence type="ECO:0000256" key="6">
    <source>
        <dbReference type="ARBA" id="ARBA00022962"/>
    </source>
</evidence>
<feature type="domain" description="CobQ/CobB/MinD/ParA nucleotide binding" evidence="8">
    <location>
        <begin position="7"/>
        <end position="196"/>
    </location>
</feature>
<keyword evidence="2 7" id="KW-0436">Ligase</keyword>
<dbReference type="GO" id="GO:0042242">
    <property type="term" value="F:cobyrinic acid a,c-diamide synthase activity"/>
    <property type="evidence" value="ECO:0007669"/>
    <property type="project" value="UniProtKB-UniRule"/>
</dbReference>
<dbReference type="InterPro" id="IPR004484">
    <property type="entry name" value="CbiA/CobB_synth"/>
</dbReference>
<evidence type="ECO:0000256" key="7">
    <source>
        <dbReference type="HAMAP-Rule" id="MF_00027"/>
    </source>
</evidence>
<dbReference type="UniPathway" id="UPA00148">
    <property type="reaction ID" value="UER00231"/>
</dbReference>
<dbReference type="Pfam" id="PF07685">
    <property type="entry name" value="GATase_3"/>
    <property type="match status" value="1"/>
</dbReference>
<evidence type="ECO:0000313" key="11">
    <source>
        <dbReference type="Proteomes" id="UP000004893"/>
    </source>
</evidence>
<organism evidence="10 11">
    <name type="scientific">[Clostridium] hylemonae DSM 15053</name>
    <dbReference type="NCBI Taxonomy" id="553973"/>
    <lineage>
        <taxon>Bacteria</taxon>
        <taxon>Bacillati</taxon>
        <taxon>Bacillota</taxon>
        <taxon>Clostridia</taxon>
        <taxon>Lachnospirales</taxon>
        <taxon>Lachnospiraceae</taxon>
    </lineage>
</organism>
<gene>
    <name evidence="7" type="primary">cbiA</name>
    <name evidence="10" type="synonym">cobB</name>
    <name evidence="10" type="ORF">CLOHYLEM_05139</name>
</gene>
<dbReference type="EC" id="6.3.5.11" evidence="7"/>
<protein>
    <recommendedName>
        <fullName evidence="7">Cobyrinate a,c-diamide synthase</fullName>
        <ecNumber evidence="7">6.3.5.11</ecNumber>
    </recommendedName>
    <alternativeName>
        <fullName evidence="7">Cobyrinic acid a,c-diamide synthetase</fullName>
    </alternativeName>
</protein>
<keyword evidence="4 7" id="KW-0067">ATP-binding</keyword>
<keyword evidence="7" id="KW-0169">Cobalamin biosynthesis</keyword>
<feature type="site" description="Increases nucleophilicity of active site Cys" evidence="7">
    <location>
        <position position="438"/>
    </location>
</feature>
<dbReference type="GO" id="GO:0005524">
    <property type="term" value="F:ATP binding"/>
    <property type="evidence" value="ECO:0007669"/>
    <property type="project" value="UniProtKB-UniRule"/>
</dbReference>
<dbReference type="HAMAP" id="MF_00027">
    <property type="entry name" value="CobB_CbiA"/>
    <property type="match status" value="1"/>
</dbReference>
<comment type="miscellaneous">
    <text evidence="7">The a and c carboxylates of cobyrinate are activated for nucleophilic attack via formation of a phosphorylated intermediate by ATP. CbiA catalyzes first the amidation of the c-carboxylate, and then that of the a-carboxylate.</text>
</comment>
<dbReference type="SUPFAM" id="SSF52317">
    <property type="entry name" value="Class I glutamine amidotransferase-like"/>
    <property type="match status" value="1"/>
</dbReference>
<dbReference type="GO" id="GO:0009236">
    <property type="term" value="P:cobalamin biosynthetic process"/>
    <property type="evidence" value="ECO:0007669"/>
    <property type="project" value="UniProtKB-UniRule"/>
</dbReference>
<evidence type="ECO:0000256" key="2">
    <source>
        <dbReference type="ARBA" id="ARBA00022598"/>
    </source>
</evidence>
<comment type="pathway">
    <text evidence="7">Cofactor biosynthesis; adenosylcobalamin biosynthesis; cob(II)yrinate a,c-diamide from sirohydrochlorin (anaerobic route): step 10/10.</text>
</comment>
<dbReference type="PANTHER" id="PTHR43873:SF1">
    <property type="entry name" value="COBYRINATE A,C-DIAMIDE SYNTHASE"/>
    <property type="match status" value="1"/>
</dbReference>
<evidence type="ECO:0000313" key="10">
    <source>
        <dbReference type="EMBL" id="EEG74478.1"/>
    </source>
</evidence>
<dbReference type="CDD" id="cd05388">
    <property type="entry name" value="CobB_N"/>
    <property type="match status" value="1"/>
</dbReference>
<evidence type="ECO:0000256" key="1">
    <source>
        <dbReference type="ARBA" id="ARBA00001946"/>
    </source>
</evidence>
<dbReference type="Pfam" id="PF01656">
    <property type="entry name" value="CbiA"/>
    <property type="match status" value="1"/>
</dbReference>
<dbReference type="STRING" id="553973.CLOHYLEM_05139"/>
<dbReference type="eggNOG" id="COG1797">
    <property type="taxonomic scope" value="Bacteria"/>
</dbReference>
<evidence type="ECO:0000259" key="9">
    <source>
        <dbReference type="Pfam" id="PF07685"/>
    </source>
</evidence>
<dbReference type="Gene3D" id="3.40.50.300">
    <property type="entry name" value="P-loop containing nucleotide triphosphate hydrolases"/>
    <property type="match status" value="2"/>
</dbReference>
<comment type="catalytic activity">
    <reaction evidence="7">
        <text>cob(II)yrinate + 2 L-glutamine + 2 ATP + 2 H2O = cob(II)yrinate a,c diamide + 2 L-glutamate + 2 ADP + 2 phosphate + 2 H(+)</text>
        <dbReference type="Rhea" id="RHEA:26289"/>
        <dbReference type="ChEBI" id="CHEBI:15377"/>
        <dbReference type="ChEBI" id="CHEBI:15378"/>
        <dbReference type="ChEBI" id="CHEBI:29985"/>
        <dbReference type="ChEBI" id="CHEBI:30616"/>
        <dbReference type="ChEBI" id="CHEBI:43474"/>
        <dbReference type="ChEBI" id="CHEBI:58359"/>
        <dbReference type="ChEBI" id="CHEBI:58537"/>
        <dbReference type="ChEBI" id="CHEBI:58894"/>
        <dbReference type="ChEBI" id="CHEBI:456216"/>
        <dbReference type="EC" id="6.3.5.11"/>
    </reaction>
</comment>
<reference evidence="10" key="1">
    <citation type="submission" date="2009-02" db="EMBL/GenBank/DDBJ databases">
        <authorList>
            <person name="Fulton L."/>
            <person name="Clifton S."/>
            <person name="Fulton B."/>
            <person name="Xu J."/>
            <person name="Minx P."/>
            <person name="Pepin K.H."/>
            <person name="Johnson M."/>
            <person name="Bhonagiri V."/>
            <person name="Nash W.E."/>
            <person name="Mardis E.R."/>
            <person name="Wilson R.K."/>
        </authorList>
    </citation>
    <scope>NUCLEOTIDE SEQUENCE [LARGE SCALE GENOMIC DNA]</scope>
    <source>
        <strain evidence="10">DSM 15053</strain>
    </source>
</reference>
<dbReference type="NCBIfam" id="TIGR00379">
    <property type="entry name" value="cobB"/>
    <property type="match status" value="1"/>
</dbReference>
<dbReference type="InterPro" id="IPR029062">
    <property type="entry name" value="Class_I_gatase-like"/>
</dbReference>
<keyword evidence="5 7" id="KW-0460">Magnesium</keyword>
<dbReference type="Proteomes" id="UP000004893">
    <property type="component" value="Unassembled WGS sequence"/>
</dbReference>
<keyword evidence="3 7" id="KW-0547">Nucleotide-binding</keyword>
<dbReference type="InterPro" id="IPR011698">
    <property type="entry name" value="GATase_3"/>
</dbReference>
<keyword evidence="6 7" id="KW-0315">Glutamine amidotransferase</keyword>
<comment type="cofactor">
    <cofactor evidence="1 7">
        <name>Mg(2+)</name>
        <dbReference type="ChEBI" id="CHEBI:18420"/>
    </cofactor>
</comment>
<evidence type="ECO:0000256" key="3">
    <source>
        <dbReference type="ARBA" id="ARBA00022741"/>
    </source>
</evidence>
<name>C0BZA0_9FIRM</name>
<feature type="active site" description="Nucleophile" evidence="7">
    <location>
        <position position="338"/>
    </location>
</feature>
<sequence>MENARFMITALSSGSGKTVIAAALMSAFSGRGLKVAACKCGPDYIDPMFHREALGVESENLDLFFLSGDVLRTLFLRHARQAEVTVLEGVMGYYDGMSLDTDRASSFEVARTLDVPAILVVPCKGAALSLVPLILGALTFREESNIRGILLNRISGGLFPRMKQMIEEELSKRGFPVPVIGYVPEDEVFRLKSRHLGLVLPREVQDIQEQLRRAGKLLAETVDLDLLLEIGRKAGEEAGCEAEAEEGIQASHSVKVAVARDKAFCFYYKDNLELLEELGCELVEFSPLHDTSLPQGISGLILGGGYPELYAAELSGNRDMCRSISSAVKAGLPCLAECGGFLYLHTEMEGADGSMYPMADVIQASARRKERLVRFGYMELSAGKAGSFLGQGEVLRGHEFHYYDSTDNGNGCTAVKPDKKRSWKCVHAEGNLFAGFPHVHFYSNPSFARRFAACCRTWTGKEG</sequence>
<dbReference type="NCBIfam" id="NF002204">
    <property type="entry name" value="PRK01077.1"/>
    <property type="match status" value="1"/>
</dbReference>
<keyword evidence="11" id="KW-1185">Reference proteome</keyword>
<dbReference type="InterPro" id="IPR002586">
    <property type="entry name" value="CobQ/CobB/MinD/ParA_Nub-bd_dom"/>
</dbReference>
<dbReference type="PROSITE" id="PS51274">
    <property type="entry name" value="GATASE_COBBQ"/>
    <property type="match status" value="1"/>
</dbReference>
<evidence type="ECO:0000256" key="5">
    <source>
        <dbReference type="ARBA" id="ARBA00022842"/>
    </source>
</evidence>
<comment type="similarity">
    <text evidence="7">Belongs to the CobB/CbiA family.</text>
</comment>
<dbReference type="HOGENOM" id="CLU_022752_2_0_9"/>
<comment type="caution">
    <text evidence="10">The sequence shown here is derived from an EMBL/GenBank/DDBJ whole genome shotgun (WGS) entry which is preliminary data.</text>
</comment>
<proteinExistence type="inferred from homology"/>
<dbReference type="Gene3D" id="3.40.50.880">
    <property type="match status" value="1"/>
</dbReference>
<dbReference type="RefSeq" id="WP_006442475.1">
    <property type="nucleotide sequence ID" value="NZ_CP036524.1"/>
</dbReference>
<feature type="domain" description="CobB/CobQ-like glutamine amidotransferase" evidence="9">
    <location>
        <begin position="255"/>
        <end position="444"/>
    </location>
</feature>
<comment type="domain">
    <text evidence="7">Comprises of two domains. The C-terminal domain contains the binding site for glutamine and catalyzes the hydrolysis of this substrate to glutamate and ammonia. The N-terminal domain is anticipated to bind ATP and cobyrinate and catalyzes the ultimate synthesis of the diamide product. The ammonia produced via the glutaminase domain is probably translocated to the adjacent domain via a molecular tunnel, where it reacts with an activated intermediate.</text>
</comment>
<evidence type="ECO:0000256" key="4">
    <source>
        <dbReference type="ARBA" id="ARBA00022840"/>
    </source>
</evidence>
<reference evidence="10" key="2">
    <citation type="submission" date="2013-06" db="EMBL/GenBank/DDBJ databases">
        <title>Draft genome sequence of Clostridium hylemonae (DSM 15053).</title>
        <authorList>
            <person name="Sudarsanam P."/>
            <person name="Ley R."/>
            <person name="Guruge J."/>
            <person name="Turnbaugh P.J."/>
            <person name="Mahowald M."/>
            <person name="Liep D."/>
            <person name="Gordon J."/>
        </authorList>
    </citation>
    <scope>NUCLEOTIDE SEQUENCE</scope>
    <source>
        <strain evidence="10">DSM 15053</strain>
    </source>
</reference>
<dbReference type="SUPFAM" id="SSF52540">
    <property type="entry name" value="P-loop containing nucleoside triphosphate hydrolases"/>
    <property type="match status" value="1"/>
</dbReference>
<dbReference type="AlphaFoldDB" id="C0BZA0"/>
<evidence type="ECO:0000259" key="8">
    <source>
        <dbReference type="Pfam" id="PF01656"/>
    </source>
</evidence>